<gene>
    <name evidence="2" type="ORF">UTRI_02777</name>
</gene>
<evidence type="ECO:0000313" key="2">
    <source>
        <dbReference type="EMBL" id="SPO32220.1"/>
    </source>
</evidence>
<name>A0A5C3EQ21_9BASI</name>
<proteinExistence type="predicted"/>
<reference evidence="2 3" key="1">
    <citation type="submission" date="2018-03" db="EMBL/GenBank/DDBJ databases">
        <authorList>
            <person name="Guldener U."/>
        </authorList>
    </citation>
    <scope>NUCLEOTIDE SEQUENCE [LARGE SCALE GENOMIC DNA]</scope>
    <source>
        <strain evidence="2 3">NBRC100155</strain>
    </source>
</reference>
<protein>
    <recommendedName>
        <fullName evidence="4">Effector family protein Eff1</fullName>
    </recommendedName>
</protein>
<dbReference type="Proteomes" id="UP000324022">
    <property type="component" value="Unassembled WGS sequence"/>
</dbReference>
<dbReference type="EMBL" id="OOIN01000043">
    <property type="protein sequence ID" value="SPO32220.1"/>
    <property type="molecule type" value="Genomic_DNA"/>
</dbReference>
<keyword evidence="1" id="KW-0732">Signal</keyword>
<evidence type="ECO:0000313" key="3">
    <source>
        <dbReference type="Proteomes" id="UP000324022"/>
    </source>
</evidence>
<feature type="chain" id="PRO_5022783142" description="Effector family protein Eff1" evidence="1">
    <location>
        <begin position="27"/>
        <end position="342"/>
    </location>
</feature>
<evidence type="ECO:0008006" key="4">
    <source>
        <dbReference type="Google" id="ProtNLM"/>
    </source>
</evidence>
<evidence type="ECO:0000256" key="1">
    <source>
        <dbReference type="SAM" id="SignalP"/>
    </source>
</evidence>
<accession>A0A5C3EQ21</accession>
<feature type="signal peptide" evidence="1">
    <location>
        <begin position="1"/>
        <end position="26"/>
    </location>
</feature>
<organism evidence="2 3">
    <name type="scientific">Ustilago trichophora</name>
    <dbReference type="NCBI Taxonomy" id="86804"/>
    <lineage>
        <taxon>Eukaryota</taxon>
        <taxon>Fungi</taxon>
        <taxon>Dikarya</taxon>
        <taxon>Basidiomycota</taxon>
        <taxon>Ustilaginomycotina</taxon>
        <taxon>Ustilaginomycetes</taxon>
        <taxon>Ustilaginales</taxon>
        <taxon>Ustilaginaceae</taxon>
        <taxon>Ustilago</taxon>
    </lineage>
</organism>
<keyword evidence="3" id="KW-1185">Reference proteome</keyword>
<sequence length="342" mass="37602">MVSHNYVVQSLLFVLIVVLTAVSSSGIPPADLERLLTDPDDEPLPPGFRTLGPSHVLSNPAQHLENPSLGTVATRPVNLEGTWLDILHRQQADWPGPSSSYANPAQTLYHPASQVPGTASAQPVDPGVAWRVALDKQQAVGRQTSVDHQPADLLNQYLHKDQATTSKEANFLSSIEAPKYTAKSRTDMLDRVKSRIYEAVDVDVRTRSGAIFPFQEPLTKLELHRYAIESQAPSDQFGTWPLEISTEPGKTERFLVNQAHPRSDMFVKTHGSKATSSTKVYLDVWHEIHVKDSKGVYGYIGAIRAPALFSSRKAKNLIPSAIHWQVLQPLSTSAVIASLKRG</sequence>
<dbReference type="AlphaFoldDB" id="A0A5C3EQ21"/>